<evidence type="ECO:0000313" key="3">
    <source>
        <dbReference type="Proteomes" id="UP000092993"/>
    </source>
</evidence>
<keyword evidence="3" id="KW-1185">Reference proteome</keyword>
<keyword evidence="1" id="KW-1133">Transmembrane helix</keyword>
<dbReference type="Proteomes" id="UP000092993">
    <property type="component" value="Unassembled WGS sequence"/>
</dbReference>
<evidence type="ECO:0000256" key="1">
    <source>
        <dbReference type="SAM" id="Phobius"/>
    </source>
</evidence>
<gene>
    <name evidence="2" type="ORF">A0H81_08059</name>
</gene>
<name>A0A1C7M5T5_GRIFR</name>
<reference evidence="2 3" key="1">
    <citation type="submission" date="2016-03" db="EMBL/GenBank/DDBJ databases">
        <title>Whole genome sequencing of Grifola frondosa 9006-11.</title>
        <authorList>
            <person name="Min B."/>
            <person name="Park H."/>
            <person name="Kim J.-G."/>
            <person name="Cho H."/>
            <person name="Oh Y.-L."/>
            <person name="Kong W.-S."/>
            <person name="Choi I.-G."/>
        </authorList>
    </citation>
    <scope>NUCLEOTIDE SEQUENCE [LARGE SCALE GENOMIC DNA]</scope>
    <source>
        <strain evidence="2 3">9006-11</strain>
    </source>
</reference>
<dbReference type="AlphaFoldDB" id="A0A1C7M5T5"/>
<protein>
    <submittedName>
        <fullName evidence="2">Uncharacterized protein</fullName>
    </submittedName>
</protein>
<evidence type="ECO:0000313" key="2">
    <source>
        <dbReference type="EMBL" id="OBZ72128.1"/>
    </source>
</evidence>
<feature type="transmembrane region" description="Helical" evidence="1">
    <location>
        <begin position="15"/>
        <end position="31"/>
    </location>
</feature>
<comment type="caution">
    <text evidence="2">The sequence shown here is derived from an EMBL/GenBank/DDBJ whole genome shotgun (WGS) entry which is preliminary data.</text>
</comment>
<keyword evidence="1" id="KW-0812">Transmembrane</keyword>
<dbReference type="EMBL" id="LUGG01000009">
    <property type="protein sequence ID" value="OBZ72128.1"/>
    <property type="molecule type" value="Genomic_DNA"/>
</dbReference>
<proteinExistence type="predicted"/>
<organism evidence="2 3">
    <name type="scientific">Grifola frondosa</name>
    <name type="common">Maitake</name>
    <name type="synonym">Polyporus frondosus</name>
    <dbReference type="NCBI Taxonomy" id="5627"/>
    <lineage>
        <taxon>Eukaryota</taxon>
        <taxon>Fungi</taxon>
        <taxon>Dikarya</taxon>
        <taxon>Basidiomycota</taxon>
        <taxon>Agaricomycotina</taxon>
        <taxon>Agaricomycetes</taxon>
        <taxon>Polyporales</taxon>
        <taxon>Grifolaceae</taxon>
        <taxon>Grifola</taxon>
    </lineage>
</organism>
<keyword evidence="1" id="KW-0472">Membrane</keyword>
<sequence>MLVAPGRAAAVLRPTHHILVATAAVVLMFRIRRSTQAARPQAFTEASSADVPLQKLMTAANEQPEWV</sequence>
<accession>A0A1C7M5T5</accession>